<evidence type="ECO:0000256" key="5">
    <source>
        <dbReference type="SAM" id="MobiDB-lite"/>
    </source>
</evidence>
<evidence type="ECO:0008006" key="11">
    <source>
        <dbReference type="Google" id="ProtNLM"/>
    </source>
</evidence>
<dbReference type="PANTHER" id="PTHR48169:SF7">
    <property type="entry name" value="CASPASE 10"/>
    <property type="match status" value="1"/>
</dbReference>
<dbReference type="InterPro" id="IPR001309">
    <property type="entry name" value="Pept_C14_p20"/>
</dbReference>
<gene>
    <name evidence="9" type="ORF">CHARACLAT_013591</name>
</gene>
<dbReference type="Pfam" id="PF01335">
    <property type="entry name" value="DED"/>
    <property type="match status" value="2"/>
</dbReference>
<dbReference type="SUPFAM" id="SSF47986">
    <property type="entry name" value="DEATH domain"/>
    <property type="match status" value="2"/>
</dbReference>
<evidence type="ECO:0000313" key="10">
    <source>
        <dbReference type="Proteomes" id="UP001352852"/>
    </source>
</evidence>
<feature type="domain" description="Caspase family p20" evidence="8">
    <location>
        <begin position="250"/>
        <end position="372"/>
    </location>
</feature>
<accession>A0ABU7D0Q1</accession>
<dbReference type="Gene3D" id="3.40.50.1460">
    <property type="match status" value="1"/>
</dbReference>
<feature type="domain" description="Caspase family p10" evidence="7">
    <location>
        <begin position="400"/>
        <end position="489"/>
    </location>
</feature>
<dbReference type="InterPro" id="IPR001875">
    <property type="entry name" value="DED_dom"/>
</dbReference>
<dbReference type="SMART" id="SM00115">
    <property type="entry name" value="CASc"/>
    <property type="match status" value="1"/>
</dbReference>
<dbReference type="InterPro" id="IPR002138">
    <property type="entry name" value="Pept_C14_p10"/>
</dbReference>
<reference evidence="9 10" key="1">
    <citation type="submission" date="2021-06" db="EMBL/GenBank/DDBJ databases">
        <authorList>
            <person name="Palmer J.M."/>
        </authorList>
    </citation>
    <scope>NUCLEOTIDE SEQUENCE [LARGE SCALE GENOMIC DNA]</scope>
    <source>
        <strain evidence="9 10">CL_MEX2019</strain>
        <tissue evidence="9">Muscle</tissue>
    </source>
</reference>
<evidence type="ECO:0000259" key="6">
    <source>
        <dbReference type="PROSITE" id="PS50168"/>
    </source>
</evidence>
<comment type="similarity">
    <text evidence="1 4">Belongs to the peptidase C14A family.</text>
</comment>
<keyword evidence="10" id="KW-1185">Reference proteome</keyword>
<dbReference type="PANTHER" id="PTHR48169">
    <property type="entry name" value="DED DOMAIN-CONTAINING PROTEIN"/>
    <property type="match status" value="1"/>
</dbReference>
<dbReference type="SUPFAM" id="SSF52129">
    <property type="entry name" value="Caspase-like"/>
    <property type="match status" value="1"/>
</dbReference>
<evidence type="ECO:0000256" key="3">
    <source>
        <dbReference type="ARBA" id="ARBA00022737"/>
    </source>
</evidence>
<dbReference type="InterPro" id="IPR011600">
    <property type="entry name" value="Pept_C14_caspase"/>
</dbReference>
<dbReference type="PROSITE" id="PS50168">
    <property type="entry name" value="DED"/>
    <property type="match status" value="2"/>
</dbReference>
<evidence type="ECO:0000259" key="7">
    <source>
        <dbReference type="PROSITE" id="PS50207"/>
    </source>
</evidence>
<dbReference type="PIRSF" id="PIRSF038001">
    <property type="entry name" value="Caspase_ICE"/>
    <property type="match status" value="1"/>
</dbReference>
<feature type="domain" description="DED" evidence="6">
    <location>
        <begin position="93"/>
        <end position="170"/>
    </location>
</feature>
<feature type="region of interest" description="Disordered" evidence="5">
    <location>
        <begin position="190"/>
        <end position="213"/>
    </location>
</feature>
<dbReference type="CDD" id="cd00032">
    <property type="entry name" value="CASc"/>
    <property type="match status" value="1"/>
</dbReference>
<dbReference type="PROSITE" id="PS50207">
    <property type="entry name" value="CASPASE_P10"/>
    <property type="match status" value="1"/>
</dbReference>
<dbReference type="Proteomes" id="UP001352852">
    <property type="component" value="Unassembled WGS sequence"/>
</dbReference>
<feature type="domain" description="DED" evidence="6">
    <location>
        <begin position="1"/>
        <end position="77"/>
    </location>
</feature>
<keyword evidence="3" id="KW-0677">Repeat</keyword>
<dbReference type="PRINTS" id="PR00376">
    <property type="entry name" value="IL1BCENZYME"/>
</dbReference>
<dbReference type="SMART" id="SM00031">
    <property type="entry name" value="DED"/>
    <property type="match status" value="2"/>
</dbReference>
<feature type="compositionally biased region" description="Polar residues" evidence="5">
    <location>
        <begin position="204"/>
        <end position="213"/>
    </location>
</feature>
<dbReference type="CDD" id="cd08792">
    <property type="entry name" value="DED_Caspase_8_10_r1"/>
    <property type="match status" value="1"/>
</dbReference>
<comment type="caution">
    <text evidence="9">The sequence shown here is derived from an EMBL/GenBank/DDBJ whole genome shotgun (WGS) entry which is preliminary data.</text>
</comment>
<dbReference type="InterPro" id="IPR015917">
    <property type="entry name" value="Pept_C14A"/>
</dbReference>
<evidence type="ECO:0000256" key="4">
    <source>
        <dbReference type="RuleBase" id="RU003971"/>
    </source>
</evidence>
<organism evidence="9 10">
    <name type="scientific">Characodon lateralis</name>
    <dbReference type="NCBI Taxonomy" id="208331"/>
    <lineage>
        <taxon>Eukaryota</taxon>
        <taxon>Metazoa</taxon>
        <taxon>Chordata</taxon>
        <taxon>Craniata</taxon>
        <taxon>Vertebrata</taxon>
        <taxon>Euteleostomi</taxon>
        <taxon>Actinopterygii</taxon>
        <taxon>Neopterygii</taxon>
        <taxon>Teleostei</taxon>
        <taxon>Neoteleostei</taxon>
        <taxon>Acanthomorphata</taxon>
        <taxon>Ovalentaria</taxon>
        <taxon>Atherinomorphae</taxon>
        <taxon>Cyprinodontiformes</taxon>
        <taxon>Goodeidae</taxon>
        <taxon>Characodon</taxon>
    </lineage>
</organism>
<dbReference type="EMBL" id="JAHUTJ010009182">
    <property type="protein sequence ID" value="MED6267565.1"/>
    <property type="molecule type" value="Genomic_DNA"/>
</dbReference>
<sequence length="490" mass="55906">MDRVLLSRIDEGLDSAEVAELCFLCSDVINRKRLEGIKDAKELFIRLEEKGLLENSSFLYHLLHTIHRADLLHLLESDSRQVEETDASPFLSEYRLMLYRIHEDLTVENLEKMKFLLKDKMAKRHLEMSSTALNVFAEMEKLCLISSKNVDMIHTLLLEFDHQLAMTVQDYMFSLRLTTTARPNEQLRLPWGSSEQQKPHDNHPSVQPSLSMSETKTYLSSEESIFADATPQREPPLSNDTEYYTLTNLPRGLCVIINNKIFTSLDPRAGSDVDENALRLLFTRFGFDVKTQNDLTAQEIIKTLKDLSQRDFSVEDALVVCVLTHGGKGLVYGSDGEGVKLEELIEPFRNIYVPSLLGKPKLFFIQACQGECYQEPVCPCNNSDKQESRTPGSLEEDCPPEKAVATDADILVGMATVPNHKCYRHTVHGSLYIQELCKQLRKAAESPENDDILTVLTRVNREVSKNYMAPKRQMPQPKYTLTKRLVLRFV</sequence>
<dbReference type="InterPro" id="IPR011029">
    <property type="entry name" value="DEATH-like_dom_sf"/>
</dbReference>
<name>A0ABU7D0Q1_9TELE</name>
<dbReference type="PROSITE" id="PS01122">
    <property type="entry name" value="CASPASE_CYS"/>
    <property type="match status" value="1"/>
</dbReference>
<evidence type="ECO:0000256" key="1">
    <source>
        <dbReference type="ARBA" id="ARBA00010134"/>
    </source>
</evidence>
<dbReference type="CDD" id="cd08334">
    <property type="entry name" value="DED_Caspase_8_10_r2"/>
    <property type="match status" value="1"/>
</dbReference>
<dbReference type="PROSITE" id="PS50208">
    <property type="entry name" value="CASPASE_P20"/>
    <property type="match status" value="1"/>
</dbReference>
<dbReference type="Gene3D" id="1.10.533.10">
    <property type="entry name" value="Death Domain, Fas"/>
    <property type="match status" value="2"/>
</dbReference>
<dbReference type="InterPro" id="IPR033139">
    <property type="entry name" value="Caspase_cys_AS"/>
</dbReference>
<keyword evidence="2" id="KW-0053">Apoptosis</keyword>
<protein>
    <recommendedName>
        <fullName evidence="11">Caspase-8</fullName>
    </recommendedName>
</protein>
<dbReference type="InterPro" id="IPR029030">
    <property type="entry name" value="Caspase-like_dom_sf"/>
</dbReference>
<dbReference type="Pfam" id="PF00656">
    <property type="entry name" value="Peptidase_C14"/>
    <property type="match status" value="1"/>
</dbReference>
<proteinExistence type="inferred from homology"/>
<evidence type="ECO:0000259" key="8">
    <source>
        <dbReference type="PROSITE" id="PS50208"/>
    </source>
</evidence>
<evidence type="ECO:0000256" key="2">
    <source>
        <dbReference type="ARBA" id="ARBA00022703"/>
    </source>
</evidence>
<evidence type="ECO:0000313" key="9">
    <source>
        <dbReference type="EMBL" id="MED6267565.1"/>
    </source>
</evidence>